<protein>
    <submittedName>
        <fullName evidence="1">Uncharacterized protein</fullName>
    </submittedName>
</protein>
<proteinExistence type="predicted"/>
<reference evidence="1 2" key="1">
    <citation type="submission" date="2013-11" db="EMBL/GenBank/DDBJ databases">
        <title>Single cell genomics of uncultured Tannerella BU063 (oral taxon 286).</title>
        <authorList>
            <person name="Beall C.J."/>
            <person name="Campbell A.G."/>
            <person name="Griffen A.L."/>
            <person name="Podar M."/>
            <person name="Leys E.J."/>
        </authorList>
    </citation>
    <scope>NUCLEOTIDE SEQUENCE [LARGE SCALE GENOMIC DNA]</scope>
    <source>
        <strain evidence="1">Cell 2</strain>
    </source>
</reference>
<dbReference type="EMBL" id="AYUF01000481">
    <property type="protein sequence ID" value="ETK01512.1"/>
    <property type="molecule type" value="Genomic_DNA"/>
</dbReference>
<evidence type="ECO:0000313" key="2">
    <source>
        <dbReference type="Proteomes" id="UP000018837"/>
    </source>
</evidence>
<name>W2C4U4_9BACT</name>
<organism evidence="1 2">
    <name type="scientific">Tannerella sp. oral taxon BU063 isolate Cell 2</name>
    <dbReference type="NCBI Taxonomy" id="1411148"/>
    <lineage>
        <taxon>Bacteria</taxon>
        <taxon>Pseudomonadati</taxon>
        <taxon>Bacteroidota</taxon>
        <taxon>Bacteroidia</taxon>
        <taxon>Bacteroidales</taxon>
        <taxon>Tannerellaceae</taxon>
        <taxon>Tannerella</taxon>
    </lineage>
</organism>
<comment type="caution">
    <text evidence="1">The sequence shown here is derived from an EMBL/GenBank/DDBJ whole genome shotgun (WGS) entry which is preliminary data.</text>
</comment>
<evidence type="ECO:0000313" key="1">
    <source>
        <dbReference type="EMBL" id="ETK01512.1"/>
    </source>
</evidence>
<gene>
    <name evidence="1" type="ORF">N425_09605</name>
</gene>
<dbReference type="Proteomes" id="UP000018837">
    <property type="component" value="Unassembled WGS sequence"/>
</dbReference>
<accession>W2C4U4</accession>
<sequence length="86" mass="9764">MSHGQAPETLRTGPAAFYFVSVRLCEDLAEVCFVAKLTGKGPADCHFVPDLPRAGLMEYVWRFSELPEYILLMDISARNFPEKYYS</sequence>
<dbReference type="AlphaFoldDB" id="W2C4U4"/>